<feature type="signal peptide" evidence="1">
    <location>
        <begin position="1"/>
        <end position="27"/>
    </location>
</feature>
<accession>A0A249MY31</accession>
<evidence type="ECO:0000313" key="4">
    <source>
        <dbReference type="Proteomes" id="UP000217141"/>
    </source>
</evidence>
<dbReference type="InterPro" id="IPR006311">
    <property type="entry name" value="TAT_signal"/>
</dbReference>
<evidence type="ECO:0000313" key="3">
    <source>
        <dbReference type="EMBL" id="GBH32339.1"/>
    </source>
</evidence>
<dbReference type="Proteomes" id="UP000217141">
    <property type="component" value="Chromosome II"/>
</dbReference>
<accession>A0A401J6R3</accession>
<dbReference type="Proteomes" id="UP000290975">
    <property type="component" value="Unassembled WGS sequence"/>
</dbReference>
<reference evidence="3 5" key="1">
    <citation type="submission" date="2014-12" db="EMBL/GenBank/DDBJ databases">
        <title>Whole genome sequencing of Sphingobium xenophagum OW59.</title>
        <authorList>
            <person name="Ohta Y."/>
            <person name="Nishi S."/>
            <person name="Hatada Y."/>
        </authorList>
    </citation>
    <scope>NUCLEOTIDE SEQUENCE [LARGE SCALE GENOMIC DNA]</scope>
    <source>
        <strain evidence="3 5">OW59</strain>
    </source>
</reference>
<dbReference type="EMBL" id="BBQY01000035">
    <property type="protein sequence ID" value="GBH32339.1"/>
    <property type="molecule type" value="Genomic_DNA"/>
</dbReference>
<dbReference type="PROSITE" id="PS51318">
    <property type="entry name" value="TAT"/>
    <property type="match status" value="1"/>
</dbReference>
<evidence type="ECO:0000313" key="5">
    <source>
        <dbReference type="Proteomes" id="UP000290975"/>
    </source>
</evidence>
<dbReference type="RefSeq" id="WP_017183568.1">
    <property type="nucleotide sequence ID" value="NZ_BBQY01000035.1"/>
</dbReference>
<sequence>MTIVTRRDFLASAAVASALAGSGGAMAARTGGPLLLHDSGLGAGHRFAVRAAALGGTSLALEGDRVRQLRGLLVSEPASIFGVTRRSDELLIGEIAAEAGYRRIALVLHRPVGVMVPICAPDGATIGTLARLAGARWPEAFAELALGGVEKCAVVPATGMAEPALSWVLIRSR</sequence>
<evidence type="ECO:0000256" key="1">
    <source>
        <dbReference type="SAM" id="SignalP"/>
    </source>
</evidence>
<gene>
    <name evidence="2" type="ORF">CJD35_16305</name>
    <name evidence="3" type="ORF">MBESOW_P3571</name>
</gene>
<keyword evidence="1" id="KW-0732">Signal</keyword>
<evidence type="ECO:0008006" key="6">
    <source>
        <dbReference type="Google" id="ProtNLM"/>
    </source>
</evidence>
<keyword evidence="5" id="KW-1185">Reference proteome</keyword>
<reference evidence="2 4" key="2">
    <citation type="submission" date="2017-08" db="EMBL/GenBank/DDBJ databases">
        <title>Whole Genome Sequence of Sphingobium hydrophobicum C1: Insights into Adaption to the Electronic-waste Contaminated Sediment.</title>
        <authorList>
            <person name="Song D."/>
            <person name="Chen X."/>
            <person name="Xu M."/>
        </authorList>
    </citation>
    <scope>NUCLEOTIDE SEQUENCE [LARGE SCALE GENOMIC DNA]</scope>
    <source>
        <strain evidence="2 4">C1</strain>
    </source>
</reference>
<dbReference type="STRING" id="1192759.GCA_000277525_02748"/>
<name>A0A249MY31_SPHXE</name>
<protein>
    <recommendedName>
        <fullName evidence="6">Twin-arginine translocation signal domain-containing protein</fullName>
    </recommendedName>
</protein>
<organism evidence="2 4">
    <name type="scientific">Sphingobium xenophagum</name>
    <dbReference type="NCBI Taxonomy" id="121428"/>
    <lineage>
        <taxon>Bacteria</taxon>
        <taxon>Pseudomonadati</taxon>
        <taxon>Pseudomonadota</taxon>
        <taxon>Alphaproteobacteria</taxon>
        <taxon>Sphingomonadales</taxon>
        <taxon>Sphingomonadaceae</taxon>
        <taxon>Sphingobium</taxon>
    </lineage>
</organism>
<proteinExistence type="predicted"/>
<dbReference type="KEGG" id="shyd:CJD35_16305"/>
<feature type="chain" id="PRO_5036033353" description="Twin-arginine translocation signal domain-containing protein" evidence="1">
    <location>
        <begin position="28"/>
        <end position="173"/>
    </location>
</feature>
<evidence type="ECO:0000313" key="2">
    <source>
        <dbReference type="EMBL" id="ASY46064.1"/>
    </source>
</evidence>
<dbReference type="AlphaFoldDB" id="A0A249MY31"/>
<dbReference type="EMBL" id="CP022746">
    <property type="protein sequence ID" value="ASY46064.1"/>
    <property type="molecule type" value="Genomic_DNA"/>
</dbReference>